<dbReference type="InterPro" id="IPR024072">
    <property type="entry name" value="DHFR-like_dom_sf"/>
</dbReference>
<keyword evidence="3" id="KW-1185">Reference proteome</keyword>
<proteinExistence type="predicted"/>
<evidence type="ECO:0000259" key="1">
    <source>
        <dbReference type="Pfam" id="PF01872"/>
    </source>
</evidence>
<gene>
    <name evidence="2" type="ORF">HGB38_26030</name>
</gene>
<dbReference type="PANTHER" id="PTHR38011">
    <property type="entry name" value="DIHYDROFOLATE REDUCTASE FAMILY PROTEIN (AFU_ORTHOLOGUE AFUA_8G06820)"/>
    <property type="match status" value="1"/>
</dbReference>
<evidence type="ECO:0000313" key="3">
    <source>
        <dbReference type="Proteomes" id="UP000540698"/>
    </source>
</evidence>
<reference evidence="2 3" key="1">
    <citation type="submission" date="2020-04" db="EMBL/GenBank/DDBJ databases">
        <title>MicrobeNet Type strains.</title>
        <authorList>
            <person name="Nicholson A.C."/>
        </authorList>
    </citation>
    <scope>NUCLEOTIDE SEQUENCE [LARGE SCALE GENOMIC DNA]</scope>
    <source>
        <strain evidence="2 3">DSM 44956</strain>
    </source>
</reference>
<comment type="caution">
    <text evidence="2">The sequence shown here is derived from an EMBL/GenBank/DDBJ whole genome shotgun (WGS) entry which is preliminary data.</text>
</comment>
<accession>A0A7X6L8J9</accession>
<name>A0A7X6L8J9_9NOCA</name>
<dbReference type="InterPro" id="IPR050765">
    <property type="entry name" value="Riboflavin_Biosynth_HTPR"/>
</dbReference>
<feature type="domain" description="Bacterial bifunctional deaminase-reductase C-terminal" evidence="1">
    <location>
        <begin position="3"/>
        <end position="184"/>
    </location>
</feature>
<dbReference type="Gene3D" id="3.40.430.10">
    <property type="entry name" value="Dihydrofolate Reductase, subunit A"/>
    <property type="match status" value="1"/>
</dbReference>
<sequence>MRKLVYFVGLSLDGYIAGPNGEIDFIPVGDDMWEWLRAEYPETLPTHVRPHIGLAADAPNQKFDSLVMGRGTYDPALAIGVTSPYAHMKQYVVSSTLGRIDDPAVELVERDPVGLVRELKRQDGKDIWLAGGGLLAAALLAEIDELVIKSYPVVAGTGVPAFAGEFRPTLFRPTERKAIGDGVQVSWFTRT</sequence>
<dbReference type="Pfam" id="PF01872">
    <property type="entry name" value="RibD_C"/>
    <property type="match status" value="1"/>
</dbReference>
<dbReference type="RefSeq" id="WP_062972285.1">
    <property type="nucleotide sequence ID" value="NZ_JAAXOS010000013.1"/>
</dbReference>
<dbReference type="Proteomes" id="UP000540698">
    <property type="component" value="Unassembled WGS sequence"/>
</dbReference>
<dbReference type="EMBL" id="JAAXOS010000013">
    <property type="protein sequence ID" value="NKY29642.1"/>
    <property type="molecule type" value="Genomic_DNA"/>
</dbReference>
<dbReference type="AlphaFoldDB" id="A0A7X6L8J9"/>
<dbReference type="GO" id="GO:0009231">
    <property type="term" value="P:riboflavin biosynthetic process"/>
    <property type="evidence" value="ECO:0007669"/>
    <property type="project" value="InterPro"/>
</dbReference>
<dbReference type="SUPFAM" id="SSF53597">
    <property type="entry name" value="Dihydrofolate reductase-like"/>
    <property type="match status" value="1"/>
</dbReference>
<dbReference type="GO" id="GO:0008703">
    <property type="term" value="F:5-amino-6-(5-phosphoribosylamino)uracil reductase activity"/>
    <property type="evidence" value="ECO:0007669"/>
    <property type="project" value="InterPro"/>
</dbReference>
<dbReference type="InterPro" id="IPR002734">
    <property type="entry name" value="RibDG_C"/>
</dbReference>
<organism evidence="2 3">
    <name type="scientific">Nocardia gamkensis</name>
    <dbReference type="NCBI Taxonomy" id="352869"/>
    <lineage>
        <taxon>Bacteria</taxon>
        <taxon>Bacillati</taxon>
        <taxon>Actinomycetota</taxon>
        <taxon>Actinomycetes</taxon>
        <taxon>Mycobacteriales</taxon>
        <taxon>Nocardiaceae</taxon>
        <taxon>Nocardia</taxon>
    </lineage>
</organism>
<protein>
    <submittedName>
        <fullName evidence="2">Dihydrofolate reductase family protein</fullName>
    </submittedName>
</protein>
<dbReference type="PANTHER" id="PTHR38011:SF11">
    <property type="entry name" value="2,5-DIAMINO-6-RIBOSYLAMINO-4(3H)-PYRIMIDINONE 5'-PHOSPHATE REDUCTASE"/>
    <property type="match status" value="1"/>
</dbReference>
<evidence type="ECO:0000313" key="2">
    <source>
        <dbReference type="EMBL" id="NKY29642.1"/>
    </source>
</evidence>